<evidence type="ECO:0000259" key="3">
    <source>
        <dbReference type="Pfam" id="PF01841"/>
    </source>
</evidence>
<feature type="region of interest" description="Disordered" evidence="1">
    <location>
        <begin position="631"/>
        <end position="663"/>
    </location>
</feature>
<evidence type="ECO:0000313" key="5">
    <source>
        <dbReference type="EMBL" id="MDW9252280.1"/>
    </source>
</evidence>
<organism evidence="5 6">
    <name type="scientific">Burkholderia thailandensis</name>
    <dbReference type="NCBI Taxonomy" id="57975"/>
    <lineage>
        <taxon>Bacteria</taxon>
        <taxon>Pseudomonadati</taxon>
        <taxon>Pseudomonadota</taxon>
        <taxon>Betaproteobacteria</taxon>
        <taxon>Burkholderiales</taxon>
        <taxon>Burkholderiaceae</taxon>
        <taxon>Burkholderia</taxon>
        <taxon>pseudomallei group</taxon>
    </lineage>
</organism>
<dbReference type="EMBL" id="QXCT01000001">
    <property type="protein sequence ID" value="MDW9252280.1"/>
    <property type="molecule type" value="Genomic_DNA"/>
</dbReference>
<dbReference type="Gene3D" id="2.60.40.3140">
    <property type="match status" value="1"/>
</dbReference>
<sequence>MYVLIRLSCAACSSLFIGCASASPIVPDSAAADAAPATVVSDVHVFVVQRDGALDEHDDSTLRANTASGIDDVAQRYVWFNKDIDRVELLRAETIDRAGVAHPVGPEAVRDVQEPRSAGAPFFEDGVLRSVIFPGVDVGARTRLVFRKSRTKPRDPGYFSYFAVPSRMPVDAQRLIFDLPADMPLYADARGYVARAPVTENGRTRYEFDYRHGPYPRIERGSVGYATYGDRLMVSTLRDFAAFAGRYRAAAVDASAADPAVARLAESIAANANASGPRAKARAIYDWVRMNVRYVALFLGETAAAPHKVTDILRNRYGDCKDHVALFGALLAALGIRSEPVLLNLGSVYTLPDVPGYGGGAISHAITWLPDLGLFADTTVGGVEFGYLPPVVMDRPALLVDEGVLSRTPAAQPRARGTRLRIDVAPSGAARYQYYVEDGGWTAELERSLFRQAARERVQQLAADRLRQSGLLGTAQVGTSERDVTGGPFSTSMTGTLEHFAWPDGTTALPALSSLAGGIATQVQGWLAEPVRTQPWLCIGGEFDERAQIALPDTMRVTDLPADAAVHDRFFDYESHYVFDAAARVVQITRSLRARFAHQACSPEEFDAARASLERIERDALAQIVVRAKAREEAPIDSRPVAALRGPSDSAPANPDQRRQRPR</sequence>
<reference evidence="5" key="1">
    <citation type="submission" date="2018-08" db="EMBL/GenBank/DDBJ databases">
        <title>Identification of Burkholderia cepacia strains that express a Burkholderia pseudomallei-like capsular polysaccharide.</title>
        <authorList>
            <person name="Burtnick M.N."/>
            <person name="Vongsouvath M."/>
            <person name="Newton P."/>
            <person name="Wuthiekanun V."/>
            <person name="Limmathurotsakul D."/>
            <person name="Brett P.J."/>
            <person name="Chantratita N."/>
            <person name="Dance D.A."/>
        </authorList>
    </citation>
    <scope>NUCLEOTIDE SEQUENCE</scope>
    <source>
        <strain evidence="5">SBXCC001</strain>
    </source>
</reference>
<dbReference type="Gene3D" id="3.10.620.30">
    <property type="match status" value="1"/>
</dbReference>
<proteinExistence type="predicted"/>
<dbReference type="InterPro" id="IPR002931">
    <property type="entry name" value="Transglutaminase-like"/>
</dbReference>
<evidence type="ECO:0000256" key="2">
    <source>
        <dbReference type="SAM" id="SignalP"/>
    </source>
</evidence>
<dbReference type="Pfam" id="PF01841">
    <property type="entry name" value="Transglut_core"/>
    <property type="match status" value="1"/>
</dbReference>
<feature type="domain" description="Transglutaminase-like" evidence="3">
    <location>
        <begin position="266"/>
        <end position="340"/>
    </location>
</feature>
<keyword evidence="2" id="KW-0732">Signal</keyword>
<evidence type="ECO:0000313" key="6">
    <source>
        <dbReference type="Proteomes" id="UP001272137"/>
    </source>
</evidence>
<dbReference type="SUPFAM" id="SSF54001">
    <property type="entry name" value="Cysteine proteinases"/>
    <property type="match status" value="1"/>
</dbReference>
<dbReference type="InterPro" id="IPR038765">
    <property type="entry name" value="Papain-like_cys_pep_sf"/>
</dbReference>
<gene>
    <name evidence="5" type="ORF">C7S16_5965</name>
</gene>
<dbReference type="PROSITE" id="PS51257">
    <property type="entry name" value="PROKAR_LIPOPROTEIN"/>
    <property type="match status" value="1"/>
</dbReference>
<name>A0AAW9CMT9_BURTH</name>
<dbReference type="Pfam" id="PF12969">
    <property type="entry name" value="DUF3857"/>
    <property type="match status" value="1"/>
</dbReference>
<evidence type="ECO:0000259" key="4">
    <source>
        <dbReference type="Pfam" id="PF12969"/>
    </source>
</evidence>
<dbReference type="Proteomes" id="UP001272137">
    <property type="component" value="Unassembled WGS sequence"/>
</dbReference>
<protein>
    <submittedName>
        <fullName evidence="5">Transglutaminase-like superfamily protein</fullName>
    </submittedName>
</protein>
<feature type="signal peptide" evidence="2">
    <location>
        <begin position="1"/>
        <end position="22"/>
    </location>
</feature>
<evidence type="ECO:0000256" key="1">
    <source>
        <dbReference type="SAM" id="MobiDB-lite"/>
    </source>
</evidence>
<accession>A0AAW9CMT9</accession>
<dbReference type="RefSeq" id="WP_019254994.1">
    <property type="nucleotide sequence ID" value="NZ_CP013413.1"/>
</dbReference>
<feature type="domain" description="DUF3857" evidence="4">
    <location>
        <begin position="51"/>
        <end position="215"/>
    </location>
</feature>
<dbReference type="InterPro" id="IPR024618">
    <property type="entry name" value="DUF3857"/>
</dbReference>
<comment type="caution">
    <text evidence="5">The sequence shown here is derived from an EMBL/GenBank/DDBJ whole genome shotgun (WGS) entry which is preliminary data.</text>
</comment>
<feature type="chain" id="PRO_5043992952" evidence="2">
    <location>
        <begin position="23"/>
        <end position="663"/>
    </location>
</feature>
<dbReference type="AlphaFoldDB" id="A0AAW9CMT9"/>